<evidence type="ECO:0000313" key="7">
    <source>
        <dbReference type="Proteomes" id="UP000494205"/>
    </source>
</evidence>
<dbReference type="InterPro" id="IPR000551">
    <property type="entry name" value="MerR-type_HTH_dom"/>
</dbReference>
<reference evidence="5 6" key="1">
    <citation type="submission" date="2018-01" db="EMBL/GenBank/DDBJ databases">
        <title>Whole genome analyses suggest that Burkholderia sensu lato contains two further novel genera in the rhizoxinica-symbiotica group Mycetohabitans gen. nov., and Trinickia gen. nov.: implications for the evolution of diazotrophy and nodulation in the Burkholderiaceae.</title>
        <authorList>
            <person name="Estrada-de los Santos P."/>
            <person name="Palmer M."/>
            <person name="Chavez-Ramirez B."/>
            <person name="Beukes C."/>
            <person name="Steenkamp E.T."/>
            <person name="Hirsch A.M."/>
            <person name="Manyaka P."/>
            <person name="Maluk M."/>
            <person name="Lafos M."/>
            <person name="Crook M."/>
            <person name="Gross E."/>
            <person name="Simon M.F."/>
            <person name="Bueno dos Reis Junior F."/>
            <person name="Poole P.S."/>
            <person name="Venter S.N."/>
            <person name="James E.K."/>
        </authorList>
    </citation>
    <scope>NUCLEOTIDE SEQUENCE [LARGE SCALE GENOMIC DNA]</scope>
    <source>
        <strain evidence="5 6">WSM 3937</strain>
    </source>
</reference>
<dbReference type="AlphaFoldDB" id="A0A2N7WQ88"/>
<dbReference type="InterPro" id="IPR009061">
    <property type="entry name" value="DNA-bd_dom_put_sf"/>
</dbReference>
<feature type="coiled-coil region" evidence="2">
    <location>
        <begin position="91"/>
        <end position="118"/>
    </location>
</feature>
<evidence type="ECO:0000313" key="4">
    <source>
        <dbReference type="EMBL" id="CAB3658884.1"/>
    </source>
</evidence>
<dbReference type="CDD" id="cd04784">
    <property type="entry name" value="HTH_CadR-PbrR"/>
    <property type="match status" value="1"/>
</dbReference>
<reference evidence="4 7" key="2">
    <citation type="submission" date="2020-04" db="EMBL/GenBank/DDBJ databases">
        <authorList>
            <person name="De Canck E."/>
        </authorList>
    </citation>
    <scope>NUCLEOTIDE SEQUENCE [LARGE SCALE GENOMIC DNA]</scope>
    <source>
        <strain evidence="4 7">LMG 27174</strain>
    </source>
</reference>
<dbReference type="Proteomes" id="UP000494205">
    <property type="component" value="Unassembled WGS sequence"/>
</dbReference>
<dbReference type="PANTHER" id="PTHR30204">
    <property type="entry name" value="REDOX-CYCLING DRUG-SENSING TRANSCRIPTIONAL ACTIVATOR SOXR"/>
    <property type="match status" value="1"/>
</dbReference>
<sequence length="143" mass="16230">MKIGELAKIAHCTTETIRFYEKEGLLPEAERTEANYRSYTAKHVERLRFIRNCRALDMTHDEIRALLRLTDAPANGCGGINDLIDEHIAHVDTRIDELKQLKAQLRTLREQCHGEQAVEDCGIVQGLSEMDVSAPRARHTHLG</sequence>
<dbReference type="EMBL" id="CADIJZ010000005">
    <property type="protein sequence ID" value="CAB3658884.1"/>
    <property type="molecule type" value="Genomic_DNA"/>
</dbReference>
<evidence type="ECO:0000313" key="6">
    <source>
        <dbReference type="Proteomes" id="UP000235659"/>
    </source>
</evidence>
<dbReference type="GO" id="GO:0003677">
    <property type="term" value="F:DNA binding"/>
    <property type="evidence" value="ECO:0007669"/>
    <property type="project" value="UniProtKB-KW"/>
</dbReference>
<keyword evidence="6" id="KW-1185">Reference proteome</keyword>
<dbReference type="OrthoDB" id="9808480at2"/>
<dbReference type="NCBIfam" id="TIGR02047">
    <property type="entry name" value="CadR-PbrR"/>
    <property type="match status" value="1"/>
</dbReference>
<feature type="domain" description="HTH merR-type" evidence="3">
    <location>
        <begin position="1"/>
        <end position="69"/>
    </location>
</feature>
<proteinExistence type="predicted"/>
<dbReference type="Gene3D" id="1.10.1660.10">
    <property type="match status" value="1"/>
</dbReference>
<dbReference type="InterPro" id="IPR011791">
    <property type="entry name" value="CadR-PbrR"/>
</dbReference>
<dbReference type="RefSeq" id="WP_102632271.1">
    <property type="nucleotide sequence ID" value="NZ_CADIJZ010000005.1"/>
</dbReference>
<dbReference type="InterPro" id="IPR047057">
    <property type="entry name" value="MerR_fam"/>
</dbReference>
<evidence type="ECO:0000313" key="5">
    <source>
        <dbReference type="EMBL" id="PMS31580.1"/>
    </source>
</evidence>
<dbReference type="GO" id="GO:0003700">
    <property type="term" value="F:DNA-binding transcription factor activity"/>
    <property type="evidence" value="ECO:0007669"/>
    <property type="project" value="InterPro"/>
</dbReference>
<gene>
    <name evidence="4" type="primary">merR1</name>
    <name evidence="5" type="synonym">cadR</name>
    <name evidence="5" type="ORF">C0Z16_11605</name>
    <name evidence="4" type="ORF">LMG27174_01522</name>
</gene>
<dbReference type="Proteomes" id="UP000235659">
    <property type="component" value="Unassembled WGS sequence"/>
</dbReference>
<organism evidence="4 7">
    <name type="scientific">Paraburkholderia rhynchosiae</name>
    <dbReference type="NCBI Taxonomy" id="487049"/>
    <lineage>
        <taxon>Bacteria</taxon>
        <taxon>Pseudomonadati</taxon>
        <taxon>Pseudomonadota</taxon>
        <taxon>Betaproteobacteria</taxon>
        <taxon>Burkholderiales</taxon>
        <taxon>Burkholderiaceae</taxon>
        <taxon>Paraburkholderia</taxon>
    </lineage>
</organism>
<keyword evidence="2" id="KW-0175">Coiled coil</keyword>
<dbReference type="SUPFAM" id="SSF46955">
    <property type="entry name" value="Putative DNA-binding domain"/>
    <property type="match status" value="1"/>
</dbReference>
<dbReference type="PANTHER" id="PTHR30204:SF92">
    <property type="entry name" value="HTH-TYPE TRANSCRIPTIONAL REGULATOR ZNTR"/>
    <property type="match status" value="1"/>
</dbReference>
<evidence type="ECO:0000256" key="1">
    <source>
        <dbReference type="ARBA" id="ARBA00023125"/>
    </source>
</evidence>
<name>A0A2N7WQ88_9BURK</name>
<dbReference type="SMART" id="SM00422">
    <property type="entry name" value="HTH_MERR"/>
    <property type="match status" value="1"/>
</dbReference>
<evidence type="ECO:0000256" key="2">
    <source>
        <dbReference type="SAM" id="Coils"/>
    </source>
</evidence>
<accession>A0A2N7WQ88</accession>
<dbReference type="GO" id="GO:0045893">
    <property type="term" value="P:positive regulation of DNA-templated transcription"/>
    <property type="evidence" value="ECO:0007669"/>
    <property type="project" value="InterPro"/>
</dbReference>
<dbReference type="Pfam" id="PF13411">
    <property type="entry name" value="MerR_1"/>
    <property type="match status" value="1"/>
</dbReference>
<keyword evidence="1" id="KW-0238">DNA-binding</keyword>
<dbReference type="EMBL" id="PNXY01000006">
    <property type="protein sequence ID" value="PMS31580.1"/>
    <property type="molecule type" value="Genomic_DNA"/>
</dbReference>
<dbReference type="PROSITE" id="PS50937">
    <property type="entry name" value="HTH_MERR_2"/>
    <property type="match status" value="1"/>
</dbReference>
<protein>
    <submittedName>
        <fullName evidence="5">Cd(II)/Pb(II)-responsive transcriptional regulator</fullName>
    </submittedName>
    <submittedName>
        <fullName evidence="4">Mercuric resistance operon regulatory protein</fullName>
    </submittedName>
</protein>
<dbReference type="GO" id="GO:0046872">
    <property type="term" value="F:metal ion binding"/>
    <property type="evidence" value="ECO:0007669"/>
    <property type="project" value="InterPro"/>
</dbReference>
<dbReference type="PRINTS" id="PR00040">
    <property type="entry name" value="HTHMERR"/>
</dbReference>
<evidence type="ECO:0000259" key="3">
    <source>
        <dbReference type="PROSITE" id="PS50937"/>
    </source>
</evidence>